<keyword evidence="1" id="KW-0472">Membrane</keyword>
<dbReference type="Proteomes" id="UP001527925">
    <property type="component" value="Unassembled WGS sequence"/>
</dbReference>
<keyword evidence="3" id="KW-1185">Reference proteome</keyword>
<comment type="caution">
    <text evidence="2">The sequence shown here is derived from an EMBL/GenBank/DDBJ whole genome shotgun (WGS) entry which is preliminary data.</text>
</comment>
<evidence type="ECO:0000313" key="3">
    <source>
        <dbReference type="Proteomes" id="UP001527925"/>
    </source>
</evidence>
<keyword evidence="1" id="KW-0812">Transmembrane</keyword>
<evidence type="ECO:0000256" key="1">
    <source>
        <dbReference type="SAM" id="Phobius"/>
    </source>
</evidence>
<dbReference type="EMBL" id="JADGIZ020000003">
    <property type="protein sequence ID" value="KAL2919321.1"/>
    <property type="molecule type" value="Genomic_DNA"/>
</dbReference>
<proteinExistence type="predicted"/>
<feature type="transmembrane region" description="Helical" evidence="1">
    <location>
        <begin position="23"/>
        <end position="40"/>
    </location>
</feature>
<reference evidence="2 3" key="1">
    <citation type="submission" date="2023-09" db="EMBL/GenBank/DDBJ databases">
        <title>Pangenome analysis of Batrachochytrium dendrobatidis and related Chytrids.</title>
        <authorList>
            <person name="Yacoub M.N."/>
            <person name="Stajich J.E."/>
            <person name="James T.Y."/>
        </authorList>
    </citation>
    <scope>NUCLEOTIDE SEQUENCE [LARGE SCALE GENOMIC DNA]</scope>
    <source>
        <strain evidence="2 3">JEL0888</strain>
    </source>
</reference>
<name>A0ABR4NIN2_9FUNG</name>
<sequence length="177" mass="19143">MSQNAGQTSADSVVDAMRPYKKAVVGISAVVAFVCMAATVRKRAGNGRLFEQATQHGRGVSPRVGAYIFATQTFIAASTLVGSGALAISMGVATALNVNSIQEFSDVVREKVHQRFPELRRSSDENSPENIQSTKDFFSELAYELEKEEKEGPWSESAAHSIIGSRVRHELGLGPRK</sequence>
<protein>
    <recommendedName>
        <fullName evidence="4">Transmembrane protein 242</fullName>
    </recommendedName>
</protein>
<evidence type="ECO:0000313" key="2">
    <source>
        <dbReference type="EMBL" id="KAL2919321.1"/>
    </source>
</evidence>
<gene>
    <name evidence="2" type="ORF">HK105_200964</name>
</gene>
<organism evidence="2 3">
    <name type="scientific">Polyrhizophydium stewartii</name>
    <dbReference type="NCBI Taxonomy" id="2732419"/>
    <lineage>
        <taxon>Eukaryota</taxon>
        <taxon>Fungi</taxon>
        <taxon>Fungi incertae sedis</taxon>
        <taxon>Chytridiomycota</taxon>
        <taxon>Chytridiomycota incertae sedis</taxon>
        <taxon>Chytridiomycetes</taxon>
        <taxon>Rhizophydiales</taxon>
        <taxon>Rhizophydiales incertae sedis</taxon>
        <taxon>Polyrhizophydium</taxon>
    </lineage>
</organism>
<evidence type="ECO:0008006" key="4">
    <source>
        <dbReference type="Google" id="ProtNLM"/>
    </source>
</evidence>
<accession>A0ABR4NIN2</accession>
<keyword evidence="1" id="KW-1133">Transmembrane helix</keyword>